<accession>A0A6J4MYX0</accession>
<protein>
    <submittedName>
        <fullName evidence="1">Uncharacterized protein</fullName>
    </submittedName>
</protein>
<dbReference type="AlphaFoldDB" id="A0A6J4MYX0"/>
<reference evidence="1" key="1">
    <citation type="submission" date="2020-02" db="EMBL/GenBank/DDBJ databases">
        <authorList>
            <person name="Meier V. D."/>
        </authorList>
    </citation>
    <scope>NUCLEOTIDE SEQUENCE</scope>
    <source>
        <strain evidence="1">AVDCRST_MAG89</strain>
    </source>
</reference>
<name>A0A6J4MYX0_9BACT</name>
<proteinExistence type="predicted"/>
<sequence>MRPRHPEFLHPHPATDESRCRIAFISLRHIHLRISTAQCQDIDPAPMTGVHVADVSSAAPWRTPQTGEAT</sequence>
<dbReference type="EMBL" id="CADCTV010000996">
    <property type="protein sequence ID" value="CAA9372715.1"/>
    <property type="molecule type" value="Genomic_DNA"/>
</dbReference>
<organism evidence="1">
    <name type="scientific">uncultured Gemmatimonadota bacterium</name>
    <dbReference type="NCBI Taxonomy" id="203437"/>
    <lineage>
        <taxon>Bacteria</taxon>
        <taxon>Pseudomonadati</taxon>
        <taxon>Gemmatimonadota</taxon>
        <taxon>environmental samples</taxon>
    </lineage>
</organism>
<evidence type="ECO:0000313" key="1">
    <source>
        <dbReference type="EMBL" id="CAA9372715.1"/>
    </source>
</evidence>
<gene>
    <name evidence="1" type="ORF">AVDCRST_MAG89-4727</name>
</gene>